<dbReference type="AlphaFoldDB" id="A0A3S3NEF5"/>
<accession>A0A3S3NEF5</accession>
<comment type="caution">
    <text evidence="3">The sequence shown here is derived from an EMBL/GenBank/DDBJ whole genome shotgun (WGS) entry which is preliminary data.</text>
</comment>
<feature type="chain" id="PRO_5018681579" evidence="1">
    <location>
        <begin position="22"/>
        <end position="158"/>
    </location>
</feature>
<dbReference type="OrthoDB" id="1928639at2759"/>
<evidence type="ECO:0000313" key="3">
    <source>
        <dbReference type="EMBL" id="RWR93443.1"/>
    </source>
</evidence>
<dbReference type="PANTHER" id="PTHR34590:SF6">
    <property type="entry name" value="RECEPTOR-LIKE KINASE"/>
    <property type="match status" value="1"/>
</dbReference>
<sequence length="158" mass="18053">MPELLFYFFFFFFIFFQFASSSFTLSDTYFFNCGSTTSLSVDNRTFATNSNSNILSDTSSILLKDPNPPLDSQLDLYKTARVFTRPTSYEFDLQGNGTFVIRLHFYPFSSQGYNLFSAVFDVSGQLCYLEPGLQWTVGASVGERLQNQCGRIQNHTFK</sequence>
<organism evidence="3 4">
    <name type="scientific">Cinnamomum micranthum f. kanehirae</name>
    <dbReference type="NCBI Taxonomy" id="337451"/>
    <lineage>
        <taxon>Eukaryota</taxon>
        <taxon>Viridiplantae</taxon>
        <taxon>Streptophyta</taxon>
        <taxon>Embryophyta</taxon>
        <taxon>Tracheophyta</taxon>
        <taxon>Spermatophyta</taxon>
        <taxon>Magnoliopsida</taxon>
        <taxon>Magnoliidae</taxon>
        <taxon>Laurales</taxon>
        <taxon>Lauraceae</taxon>
        <taxon>Cinnamomum</taxon>
    </lineage>
</organism>
<feature type="domain" description="Malectin" evidence="2">
    <location>
        <begin position="29"/>
        <end position="122"/>
    </location>
</feature>
<name>A0A3S3NEF5_9MAGN</name>
<dbReference type="Proteomes" id="UP000283530">
    <property type="component" value="Unassembled WGS sequence"/>
</dbReference>
<evidence type="ECO:0000256" key="1">
    <source>
        <dbReference type="SAM" id="SignalP"/>
    </source>
</evidence>
<keyword evidence="3" id="KW-0418">Kinase</keyword>
<dbReference type="GO" id="GO:0004714">
    <property type="term" value="F:transmembrane receptor protein tyrosine kinase activity"/>
    <property type="evidence" value="ECO:0007669"/>
    <property type="project" value="InterPro"/>
</dbReference>
<protein>
    <submittedName>
        <fullName evidence="3">Protein kinase domain-containing protein</fullName>
    </submittedName>
</protein>
<dbReference type="InterPro" id="IPR045272">
    <property type="entry name" value="ANXUR1/2-like"/>
</dbReference>
<dbReference type="EMBL" id="QPKB01000010">
    <property type="protein sequence ID" value="RWR93443.1"/>
    <property type="molecule type" value="Genomic_DNA"/>
</dbReference>
<keyword evidence="1" id="KW-0732">Signal</keyword>
<proteinExistence type="predicted"/>
<dbReference type="InterPro" id="IPR021720">
    <property type="entry name" value="Malectin_dom"/>
</dbReference>
<dbReference type="Gene3D" id="2.60.120.430">
    <property type="entry name" value="Galactose-binding lectin"/>
    <property type="match status" value="1"/>
</dbReference>
<keyword evidence="3" id="KW-0808">Transferase</keyword>
<evidence type="ECO:0000313" key="4">
    <source>
        <dbReference type="Proteomes" id="UP000283530"/>
    </source>
</evidence>
<evidence type="ECO:0000259" key="2">
    <source>
        <dbReference type="Pfam" id="PF11721"/>
    </source>
</evidence>
<dbReference type="PANTHER" id="PTHR34590">
    <property type="entry name" value="OS03G0124300 PROTEIN-RELATED"/>
    <property type="match status" value="1"/>
</dbReference>
<gene>
    <name evidence="3" type="ORF">CKAN_02269200</name>
</gene>
<keyword evidence="4" id="KW-1185">Reference proteome</keyword>
<feature type="signal peptide" evidence="1">
    <location>
        <begin position="1"/>
        <end position="21"/>
    </location>
</feature>
<reference evidence="3 4" key="1">
    <citation type="journal article" date="2019" name="Nat. Plants">
        <title>Stout camphor tree genome fills gaps in understanding of flowering plant genome evolution.</title>
        <authorList>
            <person name="Chaw S.M."/>
            <person name="Liu Y.C."/>
            <person name="Wu Y.W."/>
            <person name="Wang H.Y."/>
            <person name="Lin C.I."/>
            <person name="Wu C.S."/>
            <person name="Ke H.M."/>
            <person name="Chang L.Y."/>
            <person name="Hsu C.Y."/>
            <person name="Yang H.T."/>
            <person name="Sudianto E."/>
            <person name="Hsu M.H."/>
            <person name="Wu K.P."/>
            <person name="Wang L.N."/>
            <person name="Leebens-Mack J.H."/>
            <person name="Tsai I.J."/>
        </authorList>
    </citation>
    <scope>NUCLEOTIDE SEQUENCE [LARGE SCALE GENOMIC DNA]</scope>
    <source>
        <strain evidence="4">cv. Chaw 1501</strain>
        <tissue evidence="3">Young leaves</tissue>
    </source>
</reference>
<dbReference type="Pfam" id="PF11721">
    <property type="entry name" value="Malectin"/>
    <property type="match status" value="1"/>
</dbReference>